<feature type="transmembrane region" description="Helical" evidence="5">
    <location>
        <begin position="78"/>
        <end position="107"/>
    </location>
</feature>
<dbReference type="CDD" id="cd07042">
    <property type="entry name" value="STAS_SulP_like_sulfate_transporter"/>
    <property type="match status" value="1"/>
</dbReference>
<reference evidence="8" key="1">
    <citation type="submission" date="2016-10" db="EMBL/GenBank/DDBJ databases">
        <authorList>
            <person name="Varghese N."/>
            <person name="Submissions S."/>
        </authorList>
    </citation>
    <scope>NUCLEOTIDE SEQUENCE [LARGE SCALE GENOMIC DNA]</scope>
    <source>
        <strain evidence="8">XBD1002</strain>
    </source>
</reference>
<sequence length="566" mass="60070">MFKPELLNSLKTYNSKTFVSDLIAGVIVGIVALPLAIAFAIASGVNPAAGLFTAIIAGFCISAFGGSRVQIGGPTGAFAVIVYGVVAQYGLSGLATATVMAGIILILLGAFKMGGLVKFIPYTIVTGFTAGIAVTIAAGQLGDFFGLRPDFSTPMMILGEEYSKMPGDFLPKIIVYIRSAASFNLYSTIMAAVCLAFIFIWSKFIKKIPGSFVVIILATVVSIILEKTAGLHTDTIGKFADGSQHFVIPNTLPKPQLPALSLKTITTLFPTAISIAVLAAIESLLSAVVADGMIGSKHDSNTELIAQGIANIASPLFGGIPATGAIARTATNIKNGGRTPIAGIIHAITLLIILLFAGKYAAYIPMAALAAVLINVAWNMAGFPAIRSLLKGQKSDICVFTVTFLITVFVDLTVAIEVGLGFAAFFFIKKMIDLSEVQNQRETLTGGIKVDQPAENLDIPPQTFVYEIEGPLFFGTVRKFELATERAQSDCKYLVLRMRNTIYLDAGGIKALEQCKAACDRKGITIVISGIHTQPYLLLEKTGMADTLGRENIFDNITDALNRCRK</sequence>
<evidence type="ECO:0000256" key="3">
    <source>
        <dbReference type="ARBA" id="ARBA00022989"/>
    </source>
</evidence>
<evidence type="ECO:0000256" key="1">
    <source>
        <dbReference type="ARBA" id="ARBA00004141"/>
    </source>
</evidence>
<feature type="domain" description="STAS" evidence="6">
    <location>
        <begin position="453"/>
        <end position="564"/>
    </location>
</feature>
<dbReference type="SUPFAM" id="SSF52091">
    <property type="entry name" value="SpoIIaa-like"/>
    <property type="match status" value="1"/>
</dbReference>
<feature type="transmembrane region" description="Helical" evidence="5">
    <location>
        <begin position="268"/>
        <end position="289"/>
    </location>
</feature>
<keyword evidence="4 5" id="KW-0472">Membrane</keyword>
<dbReference type="InterPro" id="IPR036513">
    <property type="entry name" value="STAS_dom_sf"/>
</dbReference>
<evidence type="ECO:0000256" key="4">
    <source>
        <dbReference type="ARBA" id="ARBA00023136"/>
    </source>
</evidence>
<accession>A0A1I3KUR0</accession>
<evidence type="ECO:0000313" key="7">
    <source>
        <dbReference type="EMBL" id="SFI76233.1"/>
    </source>
</evidence>
<dbReference type="Pfam" id="PF01740">
    <property type="entry name" value="STAS"/>
    <property type="match status" value="1"/>
</dbReference>
<dbReference type="OrthoDB" id="9771198at2"/>
<keyword evidence="8" id="KW-1185">Reference proteome</keyword>
<dbReference type="InterPro" id="IPR002645">
    <property type="entry name" value="STAS_dom"/>
</dbReference>
<evidence type="ECO:0000259" key="6">
    <source>
        <dbReference type="PROSITE" id="PS50801"/>
    </source>
</evidence>
<feature type="transmembrane region" description="Helical" evidence="5">
    <location>
        <begin position="183"/>
        <end position="202"/>
    </location>
</feature>
<dbReference type="NCBIfam" id="TIGR00815">
    <property type="entry name" value="sulP"/>
    <property type="match status" value="1"/>
</dbReference>
<dbReference type="GO" id="GO:0055085">
    <property type="term" value="P:transmembrane transport"/>
    <property type="evidence" value="ECO:0007669"/>
    <property type="project" value="InterPro"/>
</dbReference>
<dbReference type="InterPro" id="IPR001902">
    <property type="entry name" value="SLC26A/SulP_fam"/>
</dbReference>
<organism evidence="7 8">
    <name type="scientific">Treponema bryantii</name>
    <dbReference type="NCBI Taxonomy" id="163"/>
    <lineage>
        <taxon>Bacteria</taxon>
        <taxon>Pseudomonadati</taxon>
        <taxon>Spirochaetota</taxon>
        <taxon>Spirochaetia</taxon>
        <taxon>Spirochaetales</taxon>
        <taxon>Treponemataceae</taxon>
        <taxon>Treponema</taxon>
    </lineage>
</organism>
<dbReference type="InterPro" id="IPR011547">
    <property type="entry name" value="SLC26A/SulP_dom"/>
</dbReference>
<protein>
    <submittedName>
        <fullName evidence="7">Sulfate permease, SulP family</fullName>
    </submittedName>
</protein>
<comment type="subcellular location">
    <subcellularLocation>
        <location evidence="1">Membrane</location>
        <topology evidence="1">Multi-pass membrane protein</topology>
    </subcellularLocation>
</comment>
<dbReference type="EMBL" id="FORI01000005">
    <property type="protein sequence ID" value="SFI76233.1"/>
    <property type="molecule type" value="Genomic_DNA"/>
</dbReference>
<dbReference type="RefSeq" id="WP_074931501.1">
    <property type="nucleotide sequence ID" value="NZ_FORI01000005.1"/>
</dbReference>
<feature type="transmembrane region" description="Helical" evidence="5">
    <location>
        <begin position="48"/>
        <end position="66"/>
    </location>
</feature>
<feature type="transmembrane region" description="Helical" evidence="5">
    <location>
        <begin position="398"/>
        <end position="428"/>
    </location>
</feature>
<proteinExistence type="predicted"/>
<evidence type="ECO:0000256" key="5">
    <source>
        <dbReference type="SAM" id="Phobius"/>
    </source>
</evidence>
<dbReference type="Pfam" id="PF00916">
    <property type="entry name" value="Sulfate_transp"/>
    <property type="match status" value="1"/>
</dbReference>
<feature type="transmembrane region" description="Helical" evidence="5">
    <location>
        <begin position="339"/>
        <end position="357"/>
    </location>
</feature>
<keyword evidence="3 5" id="KW-1133">Transmembrane helix</keyword>
<evidence type="ECO:0000313" key="8">
    <source>
        <dbReference type="Proteomes" id="UP000182737"/>
    </source>
</evidence>
<dbReference type="PROSITE" id="PS50801">
    <property type="entry name" value="STAS"/>
    <property type="match status" value="1"/>
</dbReference>
<keyword evidence="2 5" id="KW-0812">Transmembrane</keyword>
<feature type="transmembrane region" description="Helical" evidence="5">
    <location>
        <begin position="208"/>
        <end position="225"/>
    </location>
</feature>
<dbReference type="PANTHER" id="PTHR11814">
    <property type="entry name" value="SULFATE TRANSPORTER"/>
    <property type="match status" value="1"/>
</dbReference>
<feature type="transmembrane region" description="Helical" evidence="5">
    <location>
        <begin position="363"/>
        <end position="386"/>
    </location>
</feature>
<feature type="transmembrane region" description="Helical" evidence="5">
    <location>
        <begin position="119"/>
        <end position="138"/>
    </location>
</feature>
<dbReference type="Gene3D" id="3.30.750.24">
    <property type="entry name" value="STAS domain"/>
    <property type="match status" value="1"/>
</dbReference>
<dbReference type="AlphaFoldDB" id="A0A1I3KUR0"/>
<evidence type="ECO:0000256" key="2">
    <source>
        <dbReference type="ARBA" id="ARBA00022692"/>
    </source>
</evidence>
<dbReference type="Proteomes" id="UP000182737">
    <property type="component" value="Unassembled WGS sequence"/>
</dbReference>
<dbReference type="GO" id="GO:0016020">
    <property type="term" value="C:membrane"/>
    <property type="evidence" value="ECO:0007669"/>
    <property type="project" value="UniProtKB-SubCell"/>
</dbReference>
<feature type="transmembrane region" description="Helical" evidence="5">
    <location>
        <begin position="21"/>
        <end position="42"/>
    </location>
</feature>
<name>A0A1I3KUR0_9SPIR</name>
<gene>
    <name evidence="7" type="ORF">SAMN04487775_105181</name>
</gene>